<comment type="subcellular location">
    <subcellularLocation>
        <location evidence="2">Chromosome</location>
        <location evidence="2">Centromere</location>
        <location evidence="2">Kinetochore</location>
    </subcellularLocation>
    <subcellularLocation>
        <location evidence="1">Nucleus</location>
    </subcellularLocation>
</comment>
<dbReference type="GO" id="GO:0005634">
    <property type="term" value="C:nucleus"/>
    <property type="evidence" value="ECO:0007669"/>
    <property type="project" value="UniProtKB-SubCell"/>
</dbReference>
<dbReference type="InterPro" id="IPR007128">
    <property type="entry name" value="PMF1/Nnf1"/>
</dbReference>
<gene>
    <name evidence="11" type="ORF">HAND00432_LOCUS4047</name>
    <name evidence="10" type="ORF">HAND1043_LOCUS11298</name>
</gene>
<evidence type="ECO:0000256" key="3">
    <source>
        <dbReference type="ARBA" id="ARBA00022454"/>
    </source>
</evidence>
<evidence type="ECO:0000256" key="5">
    <source>
        <dbReference type="ARBA" id="ARBA00022776"/>
    </source>
</evidence>
<dbReference type="EMBL" id="HBFK01018305">
    <property type="protein sequence ID" value="CAD8744803.1"/>
    <property type="molecule type" value="Transcribed_RNA"/>
</dbReference>
<evidence type="ECO:0000256" key="2">
    <source>
        <dbReference type="ARBA" id="ARBA00004629"/>
    </source>
</evidence>
<dbReference type="GO" id="GO:0051301">
    <property type="term" value="P:cell division"/>
    <property type="evidence" value="ECO:0007669"/>
    <property type="project" value="UniProtKB-KW"/>
</dbReference>
<evidence type="ECO:0000313" key="10">
    <source>
        <dbReference type="EMBL" id="CAD8744803.1"/>
    </source>
</evidence>
<accession>A0A6T8KYQ2</accession>
<dbReference type="GO" id="GO:0007059">
    <property type="term" value="P:chromosome segregation"/>
    <property type="evidence" value="ECO:0007669"/>
    <property type="project" value="TreeGrafter"/>
</dbReference>
<dbReference type="PANTHER" id="PTHR15459:SF3">
    <property type="entry name" value="POLYAMINE-MODULATED FACTOR 1"/>
    <property type="match status" value="1"/>
</dbReference>
<evidence type="ECO:0000256" key="9">
    <source>
        <dbReference type="ARBA" id="ARBA00023328"/>
    </source>
</evidence>
<keyword evidence="4" id="KW-0132">Cell division</keyword>
<keyword evidence="8" id="KW-0131">Cell cycle</keyword>
<evidence type="ECO:0000256" key="4">
    <source>
        <dbReference type="ARBA" id="ARBA00022618"/>
    </source>
</evidence>
<sequence length="170" mass="19508">MAAPVRYQRMQEAFKKLLDKTFDEFTFDEFADEFGQEFKAQHRAYLHDLYSQFVQTTRSNSELEFDEIVFQNDLKEKLSGLERLIERQPEGTCGVSTAERMPSDVVRGATMKIKGEEKERLTKWLSELDKENDALRPLVEDRLSKVVAATSSLRAKKGTFDAMLSAAQNA</sequence>
<keyword evidence="7" id="KW-0539">Nucleus</keyword>
<dbReference type="AlphaFoldDB" id="A0A6T8KYQ2"/>
<protein>
    <submittedName>
        <fullName evidence="11">Uncharacterized protein</fullName>
    </submittedName>
</protein>
<dbReference type="PANTHER" id="PTHR15459">
    <property type="entry name" value="POLYAMINE-MODULATED FACTOR 1"/>
    <property type="match status" value="1"/>
</dbReference>
<proteinExistence type="predicted"/>
<evidence type="ECO:0000256" key="1">
    <source>
        <dbReference type="ARBA" id="ARBA00004123"/>
    </source>
</evidence>
<keyword evidence="9" id="KW-0137">Centromere</keyword>
<evidence type="ECO:0000256" key="8">
    <source>
        <dbReference type="ARBA" id="ARBA00023306"/>
    </source>
</evidence>
<dbReference type="EMBL" id="HBFX01006636">
    <property type="protein sequence ID" value="CAD8949529.1"/>
    <property type="molecule type" value="Transcribed_RNA"/>
</dbReference>
<keyword evidence="6" id="KW-0995">Kinetochore</keyword>
<dbReference type="GO" id="GO:0000444">
    <property type="term" value="C:MIS12/MIND type complex"/>
    <property type="evidence" value="ECO:0007669"/>
    <property type="project" value="InterPro"/>
</dbReference>
<organism evidence="11">
    <name type="scientific">Hemiselmis andersenii</name>
    <name type="common">Cryptophyte alga</name>
    <dbReference type="NCBI Taxonomy" id="464988"/>
    <lineage>
        <taxon>Eukaryota</taxon>
        <taxon>Cryptophyceae</taxon>
        <taxon>Cryptomonadales</taxon>
        <taxon>Hemiselmidaceae</taxon>
        <taxon>Hemiselmis</taxon>
    </lineage>
</organism>
<dbReference type="Pfam" id="PF03980">
    <property type="entry name" value="Nnf1"/>
    <property type="match status" value="1"/>
</dbReference>
<keyword evidence="3" id="KW-0158">Chromosome</keyword>
<evidence type="ECO:0000256" key="7">
    <source>
        <dbReference type="ARBA" id="ARBA00023242"/>
    </source>
</evidence>
<name>A0A6T8KYQ2_HEMAN</name>
<keyword evidence="5" id="KW-0498">Mitosis</keyword>
<evidence type="ECO:0000256" key="6">
    <source>
        <dbReference type="ARBA" id="ARBA00022838"/>
    </source>
</evidence>
<evidence type="ECO:0000313" key="11">
    <source>
        <dbReference type="EMBL" id="CAD8949529.1"/>
    </source>
</evidence>
<reference evidence="11" key="1">
    <citation type="submission" date="2021-01" db="EMBL/GenBank/DDBJ databases">
        <authorList>
            <person name="Corre E."/>
            <person name="Pelletier E."/>
            <person name="Niang G."/>
            <person name="Scheremetjew M."/>
            <person name="Finn R."/>
            <person name="Kale V."/>
            <person name="Holt S."/>
            <person name="Cochrane G."/>
            <person name="Meng A."/>
            <person name="Brown T."/>
            <person name="Cohen L."/>
        </authorList>
    </citation>
    <scope>NUCLEOTIDE SEQUENCE</scope>
    <source>
        <strain evidence="10">CCMP441</strain>
        <strain evidence="11">CCMP644</strain>
    </source>
</reference>